<dbReference type="Proteomes" id="UP000317778">
    <property type="component" value="Unassembled WGS sequence"/>
</dbReference>
<dbReference type="GO" id="GO:0001216">
    <property type="term" value="F:DNA-binding transcription activator activity"/>
    <property type="evidence" value="ECO:0007669"/>
    <property type="project" value="InterPro"/>
</dbReference>
<keyword evidence="5" id="KW-0805">Transcription regulation</keyword>
<keyword evidence="8" id="KW-0804">Transcription</keyword>
<organism evidence="12 13">
    <name type="scientific">candidate division TA06 bacterium B3_TA06</name>
    <dbReference type="NCBI Taxonomy" id="2012487"/>
    <lineage>
        <taxon>Bacteria</taxon>
        <taxon>Bacteria division TA06</taxon>
    </lineage>
</organism>
<dbReference type="InterPro" id="IPR000394">
    <property type="entry name" value="RNA_pol_sigma_54"/>
</dbReference>
<keyword evidence="2" id="KW-0240">DNA-directed RNA polymerase</keyword>
<feature type="domain" description="RNA polymerase sigma factor 54 DNA-binding" evidence="10">
    <location>
        <begin position="303"/>
        <end position="450"/>
    </location>
</feature>
<keyword evidence="7" id="KW-0238">DNA-binding</keyword>
<dbReference type="Pfam" id="PF00309">
    <property type="entry name" value="Sigma54_AID"/>
    <property type="match status" value="1"/>
</dbReference>
<reference evidence="12 13" key="1">
    <citation type="submission" date="2017-06" db="EMBL/GenBank/DDBJ databases">
        <title>Novel microbial phyla capable of carbon fixation and sulfur reduction in deep-sea sediments.</title>
        <authorList>
            <person name="Huang J."/>
            <person name="Baker B."/>
            <person name="Wang Y."/>
        </authorList>
    </citation>
    <scope>NUCLEOTIDE SEQUENCE [LARGE SCALE GENOMIC DNA]</scope>
    <source>
        <strain evidence="12">B3_TA06</strain>
    </source>
</reference>
<evidence type="ECO:0000259" key="11">
    <source>
        <dbReference type="Pfam" id="PF04963"/>
    </source>
</evidence>
<protein>
    <submittedName>
        <fullName evidence="12">RNA polymerase sigma-54 factor</fullName>
    </submittedName>
</protein>
<sequence length="453" mass="51847">MRPPPPYGTQRLETSLRPELTLHLTPQMRLRLEILQANILSLEEMLSLEVQQNPALELIEGEPEGEEARTTEEFSIEDFYPHNPGAGYEGAEEKPEPGPQCADRSSLEEHMMLTVVHEFSGCEKDYRIARYILEGLDEDGFLHEDSNSIAKALGITEEQVENIRRRIQLLDPIGIASHDIPEALLVQLEAMGYNEETPEVRIIKEGFDALLQKRITSLSKRLRLPTEVIAEAFETISSLDPKPGRNFHEIASRSVQPDITIRYREGKLEVVINESPLPGLKLAAKFKEILINPKKFSNEEIEFAKRKLESAQLFIKGILQRRDTLEHLAQNILLRNYDFFSGRTNQSTPLLMKDAAEELRLHASTISRAVRDKYIETPVGIFPLRSFFAKGERNPVMEKLKNIIKNEEKTNPLTDAEITERLRNLGVRISRRTVAKYRLRLNIPDRFQRKALG</sequence>
<keyword evidence="6" id="KW-0731">Sigma factor</keyword>
<keyword evidence="4" id="KW-0548">Nucleotidyltransferase</keyword>
<evidence type="ECO:0000256" key="2">
    <source>
        <dbReference type="ARBA" id="ARBA00022478"/>
    </source>
</evidence>
<dbReference type="PRINTS" id="PR00045">
    <property type="entry name" value="SIGMA54FCT"/>
</dbReference>
<comment type="caution">
    <text evidence="12">The sequence shown here is derived from an EMBL/GenBank/DDBJ whole genome shotgun (WGS) entry which is preliminary data.</text>
</comment>
<dbReference type="GO" id="GO:0016779">
    <property type="term" value="F:nucleotidyltransferase activity"/>
    <property type="evidence" value="ECO:0007669"/>
    <property type="project" value="UniProtKB-KW"/>
</dbReference>
<dbReference type="InterPro" id="IPR007046">
    <property type="entry name" value="RNA_pol_sigma_54_core-bd"/>
</dbReference>
<keyword evidence="3" id="KW-0808">Transferase</keyword>
<dbReference type="AlphaFoldDB" id="A0A532V2I5"/>
<proteinExistence type="inferred from homology"/>
<evidence type="ECO:0000256" key="3">
    <source>
        <dbReference type="ARBA" id="ARBA00022679"/>
    </source>
</evidence>
<dbReference type="Pfam" id="PF04963">
    <property type="entry name" value="Sigma54_CBD"/>
    <property type="match status" value="1"/>
</dbReference>
<evidence type="ECO:0000256" key="9">
    <source>
        <dbReference type="SAM" id="MobiDB-lite"/>
    </source>
</evidence>
<dbReference type="GO" id="GO:0000428">
    <property type="term" value="C:DNA-directed RNA polymerase complex"/>
    <property type="evidence" value="ECO:0007669"/>
    <property type="project" value="UniProtKB-KW"/>
</dbReference>
<name>A0A532V2I5_UNCT6</name>
<dbReference type="PANTHER" id="PTHR32248">
    <property type="entry name" value="RNA POLYMERASE SIGMA-54 FACTOR"/>
    <property type="match status" value="1"/>
</dbReference>
<comment type="similarity">
    <text evidence="1">Belongs to the sigma-54 factor family.</text>
</comment>
<dbReference type="Gene3D" id="1.10.10.60">
    <property type="entry name" value="Homeodomain-like"/>
    <property type="match status" value="1"/>
</dbReference>
<evidence type="ECO:0000256" key="5">
    <source>
        <dbReference type="ARBA" id="ARBA00023015"/>
    </source>
</evidence>
<evidence type="ECO:0000256" key="6">
    <source>
        <dbReference type="ARBA" id="ARBA00023082"/>
    </source>
</evidence>
<evidence type="ECO:0000259" key="10">
    <source>
        <dbReference type="Pfam" id="PF04552"/>
    </source>
</evidence>
<evidence type="ECO:0000256" key="4">
    <source>
        <dbReference type="ARBA" id="ARBA00022695"/>
    </source>
</evidence>
<evidence type="ECO:0000256" key="8">
    <source>
        <dbReference type="ARBA" id="ARBA00023163"/>
    </source>
</evidence>
<dbReference type="PROSITE" id="PS50044">
    <property type="entry name" value="SIGMA54_3"/>
    <property type="match status" value="1"/>
</dbReference>
<evidence type="ECO:0000256" key="7">
    <source>
        <dbReference type="ARBA" id="ARBA00023125"/>
    </source>
</evidence>
<dbReference type="EMBL" id="NJBO01000013">
    <property type="protein sequence ID" value="TKJ41430.1"/>
    <property type="molecule type" value="Genomic_DNA"/>
</dbReference>
<dbReference type="Gene3D" id="1.10.10.1330">
    <property type="entry name" value="RNA polymerase sigma-54 factor, core-binding domain"/>
    <property type="match status" value="1"/>
</dbReference>
<evidence type="ECO:0000313" key="12">
    <source>
        <dbReference type="EMBL" id="TKJ41430.1"/>
    </source>
</evidence>
<dbReference type="GO" id="GO:0016987">
    <property type="term" value="F:sigma factor activity"/>
    <property type="evidence" value="ECO:0007669"/>
    <property type="project" value="UniProtKB-KW"/>
</dbReference>
<accession>A0A532V2I5</accession>
<evidence type="ECO:0000313" key="13">
    <source>
        <dbReference type="Proteomes" id="UP000317778"/>
    </source>
</evidence>
<gene>
    <name evidence="12" type="primary">rpoN</name>
    <name evidence="12" type="ORF">CEE36_08230</name>
</gene>
<dbReference type="Pfam" id="PF04552">
    <property type="entry name" value="Sigma54_DBD"/>
    <property type="match status" value="1"/>
</dbReference>
<dbReference type="PANTHER" id="PTHR32248:SF4">
    <property type="entry name" value="RNA POLYMERASE SIGMA-54 FACTOR"/>
    <property type="match status" value="1"/>
</dbReference>
<evidence type="ECO:0000256" key="1">
    <source>
        <dbReference type="ARBA" id="ARBA00008798"/>
    </source>
</evidence>
<dbReference type="InterPro" id="IPR007634">
    <property type="entry name" value="RNA_pol_sigma_54_DNA-bd"/>
</dbReference>
<feature type="domain" description="RNA polymerase sigma factor 54 core-binding" evidence="11">
    <location>
        <begin position="102"/>
        <end position="284"/>
    </location>
</feature>
<dbReference type="GO" id="GO:0006352">
    <property type="term" value="P:DNA-templated transcription initiation"/>
    <property type="evidence" value="ECO:0007669"/>
    <property type="project" value="InterPro"/>
</dbReference>
<dbReference type="PROSITE" id="PS00718">
    <property type="entry name" value="SIGMA54_2"/>
    <property type="match status" value="1"/>
</dbReference>
<dbReference type="NCBIfam" id="TIGR02395">
    <property type="entry name" value="rpoN_sigma"/>
    <property type="match status" value="1"/>
</dbReference>
<dbReference type="InterPro" id="IPR038709">
    <property type="entry name" value="RpoN_core-bd_sf"/>
</dbReference>
<dbReference type="GO" id="GO:0003677">
    <property type="term" value="F:DNA binding"/>
    <property type="evidence" value="ECO:0007669"/>
    <property type="project" value="UniProtKB-KW"/>
</dbReference>
<feature type="region of interest" description="Disordered" evidence="9">
    <location>
        <begin position="78"/>
        <end position="103"/>
    </location>
</feature>
<dbReference type="PIRSF" id="PIRSF000774">
    <property type="entry name" value="RpoN"/>
    <property type="match status" value="1"/>
</dbReference>